<evidence type="ECO:0000313" key="9">
    <source>
        <dbReference type="Proteomes" id="UP000248703"/>
    </source>
</evidence>
<evidence type="ECO:0000256" key="5">
    <source>
        <dbReference type="ARBA" id="ARBA00023163"/>
    </source>
</evidence>
<keyword evidence="9" id="KW-1185">Reference proteome</keyword>
<feature type="modified residue" description="4-aspartylphosphate" evidence="6">
    <location>
        <position position="54"/>
    </location>
</feature>
<dbReference type="Pfam" id="PF04397">
    <property type="entry name" value="LytTR"/>
    <property type="match status" value="1"/>
</dbReference>
<dbReference type="PANTHER" id="PTHR48111">
    <property type="entry name" value="REGULATOR OF RPOS"/>
    <property type="match status" value="1"/>
</dbReference>
<protein>
    <submittedName>
        <fullName evidence="8">LytTR family two component transcriptional regulator</fullName>
    </submittedName>
</protein>
<dbReference type="GO" id="GO:0000156">
    <property type="term" value="F:phosphorelay response regulator activity"/>
    <property type="evidence" value="ECO:0007669"/>
    <property type="project" value="TreeGrafter"/>
</dbReference>
<keyword evidence="2" id="KW-0902">Two-component regulatory system</keyword>
<evidence type="ECO:0000256" key="4">
    <source>
        <dbReference type="ARBA" id="ARBA00023125"/>
    </source>
</evidence>
<keyword evidence="4" id="KW-0238">DNA-binding</keyword>
<feature type="domain" description="Response regulatory" evidence="7">
    <location>
        <begin position="4"/>
        <end position="119"/>
    </location>
</feature>
<dbReference type="Proteomes" id="UP000248703">
    <property type="component" value="Unassembled WGS sequence"/>
</dbReference>
<dbReference type="GO" id="GO:0005829">
    <property type="term" value="C:cytosol"/>
    <property type="evidence" value="ECO:0007669"/>
    <property type="project" value="TreeGrafter"/>
</dbReference>
<dbReference type="InterPro" id="IPR001789">
    <property type="entry name" value="Sig_transdc_resp-reg_receiver"/>
</dbReference>
<dbReference type="SUPFAM" id="SSF52172">
    <property type="entry name" value="CheY-like"/>
    <property type="match status" value="1"/>
</dbReference>
<dbReference type="OrthoDB" id="2962330at2"/>
<organism evidence="8 9">
    <name type="scientific">Olleya aquimaris</name>
    <dbReference type="NCBI Taxonomy" id="639310"/>
    <lineage>
        <taxon>Bacteria</taxon>
        <taxon>Pseudomonadati</taxon>
        <taxon>Bacteroidota</taxon>
        <taxon>Flavobacteriia</taxon>
        <taxon>Flavobacteriales</taxon>
        <taxon>Flavobacteriaceae</taxon>
    </lineage>
</organism>
<sequence length="266" mass="31413">MKEHILIVENEAILYERLRSKLIKEHYSIDEFTPSVESAIAKINSKRPDLVLLDIHLEGKQTGLDLGELLSKTYNIPFIYVTQFDDDQTFYKGLSTNHEDFVVKTKPRLDIKELVRKIQTVLQRHLKPKNSNFKEGIMGLIYYLDNIKDLDKNTITRVPIQYKDIAFFTVKPFINEDNKEEALRANYLWFQTKNKDYFFLKTSLRDLQKSLPYHFVRINESYIVNIAPDMFDGRINGAKLSILNQEFIINSTYKEEVNSRLKHYYS</sequence>
<dbReference type="RefSeq" id="WP_111658875.1">
    <property type="nucleotide sequence ID" value="NZ_QLLO01000001.1"/>
</dbReference>
<evidence type="ECO:0000256" key="2">
    <source>
        <dbReference type="ARBA" id="ARBA00023012"/>
    </source>
</evidence>
<keyword evidence="1 6" id="KW-0597">Phosphoprotein</keyword>
<evidence type="ECO:0000256" key="3">
    <source>
        <dbReference type="ARBA" id="ARBA00023015"/>
    </source>
</evidence>
<dbReference type="Pfam" id="PF00072">
    <property type="entry name" value="Response_reg"/>
    <property type="match status" value="1"/>
</dbReference>
<keyword evidence="5" id="KW-0804">Transcription</keyword>
<dbReference type="PANTHER" id="PTHR48111:SF1">
    <property type="entry name" value="TWO-COMPONENT RESPONSE REGULATOR ORR33"/>
    <property type="match status" value="1"/>
</dbReference>
<dbReference type="SMART" id="SM00448">
    <property type="entry name" value="REC"/>
    <property type="match status" value="1"/>
</dbReference>
<evidence type="ECO:0000313" key="8">
    <source>
        <dbReference type="EMBL" id="RAJ17775.1"/>
    </source>
</evidence>
<dbReference type="InterPro" id="IPR039420">
    <property type="entry name" value="WalR-like"/>
</dbReference>
<dbReference type="AlphaFoldDB" id="A0A327RN97"/>
<dbReference type="GO" id="GO:0000976">
    <property type="term" value="F:transcription cis-regulatory region binding"/>
    <property type="evidence" value="ECO:0007669"/>
    <property type="project" value="TreeGrafter"/>
</dbReference>
<evidence type="ECO:0000256" key="1">
    <source>
        <dbReference type="ARBA" id="ARBA00022553"/>
    </source>
</evidence>
<dbReference type="Gene3D" id="2.40.50.1020">
    <property type="entry name" value="LytTr DNA-binding domain"/>
    <property type="match status" value="1"/>
</dbReference>
<evidence type="ECO:0000259" key="7">
    <source>
        <dbReference type="PROSITE" id="PS50110"/>
    </source>
</evidence>
<gene>
    <name evidence="8" type="ORF">LY08_00043</name>
</gene>
<dbReference type="EMBL" id="QLLO01000001">
    <property type="protein sequence ID" value="RAJ17775.1"/>
    <property type="molecule type" value="Genomic_DNA"/>
</dbReference>
<dbReference type="SMART" id="SM00850">
    <property type="entry name" value="LytTR"/>
    <property type="match status" value="1"/>
</dbReference>
<comment type="caution">
    <text evidence="8">The sequence shown here is derived from an EMBL/GenBank/DDBJ whole genome shotgun (WGS) entry which is preliminary data.</text>
</comment>
<dbReference type="GO" id="GO:0006355">
    <property type="term" value="P:regulation of DNA-templated transcription"/>
    <property type="evidence" value="ECO:0007669"/>
    <property type="project" value="TreeGrafter"/>
</dbReference>
<dbReference type="InterPro" id="IPR011006">
    <property type="entry name" value="CheY-like_superfamily"/>
</dbReference>
<reference evidence="8 9" key="1">
    <citation type="submission" date="2018-06" db="EMBL/GenBank/DDBJ databases">
        <title>Genomic Encyclopedia of Archaeal and Bacterial Type Strains, Phase II (KMG-II): from individual species to whole genera.</title>
        <authorList>
            <person name="Goeker M."/>
        </authorList>
    </citation>
    <scope>NUCLEOTIDE SEQUENCE [LARGE SCALE GENOMIC DNA]</scope>
    <source>
        <strain evidence="8 9">DSM 24464</strain>
    </source>
</reference>
<dbReference type="Gene3D" id="3.40.50.2300">
    <property type="match status" value="1"/>
</dbReference>
<keyword evidence="3" id="KW-0805">Transcription regulation</keyword>
<dbReference type="InterPro" id="IPR007492">
    <property type="entry name" value="LytTR_DNA-bd_dom"/>
</dbReference>
<dbReference type="PROSITE" id="PS50110">
    <property type="entry name" value="RESPONSE_REGULATORY"/>
    <property type="match status" value="1"/>
</dbReference>
<evidence type="ECO:0000256" key="6">
    <source>
        <dbReference type="PROSITE-ProRule" id="PRU00169"/>
    </source>
</evidence>
<name>A0A327RN97_9FLAO</name>
<dbReference type="GO" id="GO:0032993">
    <property type="term" value="C:protein-DNA complex"/>
    <property type="evidence" value="ECO:0007669"/>
    <property type="project" value="TreeGrafter"/>
</dbReference>
<proteinExistence type="predicted"/>
<accession>A0A327RN97</accession>